<evidence type="ECO:0000313" key="1">
    <source>
        <dbReference type="EMBL" id="KRZ01855.1"/>
    </source>
</evidence>
<proteinExistence type="predicted"/>
<dbReference type="EMBL" id="JYDP01000256">
    <property type="protein sequence ID" value="KRZ01855.1"/>
    <property type="molecule type" value="Genomic_DNA"/>
</dbReference>
<organism evidence="1 2">
    <name type="scientific">Trichinella zimbabwensis</name>
    <dbReference type="NCBI Taxonomy" id="268475"/>
    <lineage>
        <taxon>Eukaryota</taxon>
        <taxon>Metazoa</taxon>
        <taxon>Ecdysozoa</taxon>
        <taxon>Nematoda</taxon>
        <taxon>Enoplea</taxon>
        <taxon>Dorylaimia</taxon>
        <taxon>Trichinellida</taxon>
        <taxon>Trichinellidae</taxon>
        <taxon>Trichinella</taxon>
    </lineage>
</organism>
<keyword evidence="2" id="KW-1185">Reference proteome</keyword>
<name>A0A0V1GUF5_9BILA</name>
<sequence>MTSEFCKKALVLKPGEKLRWSSVRHEQDKHDPQLHHPTSHLLSNTTWPQCPCCPRWTRDCGSR</sequence>
<comment type="caution">
    <text evidence="1">The sequence shown here is derived from an EMBL/GenBank/DDBJ whole genome shotgun (WGS) entry which is preliminary data.</text>
</comment>
<accession>A0A0V1GUF5</accession>
<protein>
    <submittedName>
        <fullName evidence="1">Uncharacterized protein</fullName>
    </submittedName>
</protein>
<evidence type="ECO:0000313" key="2">
    <source>
        <dbReference type="Proteomes" id="UP000055024"/>
    </source>
</evidence>
<dbReference type="Proteomes" id="UP000055024">
    <property type="component" value="Unassembled WGS sequence"/>
</dbReference>
<gene>
    <name evidence="1" type="ORF">T11_10775</name>
</gene>
<reference evidence="1 2" key="1">
    <citation type="submission" date="2015-01" db="EMBL/GenBank/DDBJ databases">
        <title>Evolution of Trichinella species and genotypes.</title>
        <authorList>
            <person name="Korhonen P.K."/>
            <person name="Edoardo P."/>
            <person name="Giuseppe L.R."/>
            <person name="Gasser R.B."/>
        </authorList>
    </citation>
    <scope>NUCLEOTIDE SEQUENCE [LARGE SCALE GENOMIC DNA]</scope>
    <source>
        <strain evidence="1">ISS1029</strain>
    </source>
</reference>
<dbReference type="AlphaFoldDB" id="A0A0V1GUF5"/>